<organism evidence="1 2">
    <name type="scientific">Aspergillus uvarum CBS 121591</name>
    <dbReference type="NCBI Taxonomy" id="1448315"/>
    <lineage>
        <taxon>Eukaryota</taxon>
        <taxon>Fungi</taxon>
        <taxon>Dikarya</taxon>
        <taxon>Ascomycota</taxon>
        <taxon>Pezizomycotina</taxon>
        <taxon>Eurotiomycetes</taxon>
        <taxon>Eurotiomycetidae</taxon>
        <taxon>Eurotiales</taxon>
        <taxon>Aspergillaceae</taxon>
        <taxon>Aspergillus</taxon>
        <taxon>Aspergillus subgen. Circumdati</taxon>
    </lineage>
</organism>
<dbReference type="VEuPathDB" id="FungiDB:BO82DRAFT_3251"/>
<dbReference type="EMBL" id="KZ821674">
    <property type="protein sequence ID" value="PYH87120.1"/>
    <property type="molecule type" value="Genomic_DNA"/>
</dbReference>
<gene>
    <name evidence="1" type="ORF">BO82DRAFT_3251</name>
</gene>
<accession>A0A319CR37</accession>
<dbReference type="RefSeq" id="XP_025497320.1">
    <property type="nucleotide sequence ID" value="XM_025632860.1"/>
</dbReference>
<dbReference type="GeneID" id="37135601"/>
<sequence length="150" mass="17020">MYSTFLCRCVDGYLCMRESVTCLLVICRCKRKKPSLRNTFALNLCPSRLAHLLSSCYCDLVVGFPCIELSGSGILAGWILYCLLEVNTVDLWIFVWSGSLLGAKVINKTSFHSLWARLVWSLYKTTTKLIDLFFGLLLYDLGGCKVYTYL</sequence>
<dbReference type="Proteomes" id="UP000248340">
    <property type="component" value="Unassembled WGS sequence"/>
</dbReference>
<protein>
    <submittedName>
        <fullName evidence="1">Uncharacterized protein</fullName>
    </submittedName>
</protein>
<reference evidence="1 2" key="1">
    <citation type="submission" date="2016-12" db="EMBL/GenBank/DDBJ databases">
        <title>The genomes of Aspergillus section Nigri reveals drivers in fungal speciation.</title>
        <authorList>
            <consortium name="DOE Joint Genome Institute"/>
            <person name="Vesth T.C."/>
            <person name="Nybo J."/>
            <person name="Theobald S."/>
            <person name="Brandl J."/>
            <person name="Frisvad J.C."/>
            <person name="Nielsen K.F."/>
            <person name="Lyhne E.K."/>
            <person name="Kogle M.E."/>
            <person name="Kuo A."/>
            <person name="Riley R."/>
            <person name="Clum A."/>
            <person name="Nolan M."/>
            <person name="Lipzen A."/>
            <person name="Salamov A."/>
            <person name="Henrissat B."/>
            <person name="Wiebenga A."/>
            <person name="De Vries R.P."/>
            <person name="Grigoriev I.V."/>
            <person name="Mortensen U.H."/>
            <person name="Andersen M.R."/>
            <person name="Baker S.E."/>
        </authorList>
    </citation>
    <scope>NUCLEOTIDE SEQUENCE [LARGE SCALE GENOMIC DNA]</scope>
    <source>
        <strain evidence="1 2">CBS 121591</strain>
    </source>
</reference>
<dbReference type="AlphaFoldDB" id="A0A319CR37"/>
<proteinExistence type="predicted"/>
<keyword evidence="2" id="KW-1185">Reference proteome</keyword>
<evidence type="ECO:0000313" key="2">
    <source>
        <dbReference type="Proteomes" id="UP000248340"/>
    </source>
</evidence>
<evidence type="ECO:0000313" key="1">
    <source>
        <dbReference type="EMBL" id="PYH87120.1"/>
    </source>
</evidence>
<name>A0A319CR37_9EURO</name>